<organism evidence="10 11">
    <name type="scientific">Paraconiothyrium brasiliense</name>
    <dbReference type="NCBI Taxonomy" id="300254"/>
    <lineage>
        <taxon>Eukaryota</taxon>
        <taxon>Fungi</taxon>
        <taxon>Dikarya</taxon>
        <taxon>Ascomycota</taxon>
        <taxon>Pezizomycotina</taxon>
        <taxon>Dothideomycetes</taxon>
        <taxon>Pleosporomycetidae</taxon>
        <taxon>Pleosporales</taxon>
        <taxon>Massarineae</taxon>
        <taxon>Didymosphaeriaceae</taxon>
        <taxon>Paraconiothyrium</taxon>
    </lineage>
</organism>
<comment type="function">
    <text evidence="9">Component of the Mediator complex, a coactivator involved in the regulated transcription of nearly all RNA polymerase II-dependent genes. Mediator functions as a bridge to convey information from gene-specific regulatory proteins to the basal RNA polymerase II transcription machinery. Mediator is recruited to promoters by direct interactions with regulatory proteins and serves as a scaffold for the assembly of a functional preinitiation complex with RNA polymerase II and the general transcription factors.</text>
</comment>
<dbReference type="PANTHER" id="PTHR35784">
    <property type="entry name" value="MEDIATOR OF RNA POLYMERASE II TRANSCRIPTION SUBUNIT 5"/>
    <property type="match status" value="1"/>
</dbReference>
<evidence type="ECO:0000256" key="3">
    <source>
        <dbReference type="ARBA" id="ARBA00020628"/>
    </source>
</evidence>
<comment type="similarity">
    <text evidence="2 9">Belongs to the Mediator complex subunit 5 family.</text>
</comment>
<dbReference type="EMBL" id="JAKJXO020000001">
    <property type="protein sequence ID" value="KAL1612477.1"/>
    <property type="molecule type" value="Genomic_DNA"/>
</dbReference>
<reference evidence="10 11" key="1">
    <citation type="submission" date="2024-02" db="EMBL/GenBank/DDBJ databases">
        <title>De novo assembly and annotation of 12 fungi associated with fruit tree decline syndrome in Ontario, Canada.</title>
        <authorList>
            <person name="Sulman M."/>
            <person name="Ellouze W."/>
            <person name="Ilyukhin E."/>
        </authorList>
    </citation>
    <scope>NUCLEOTIDE SEQUENCE [LARGE SCALE GENOMIC DNA]</scope>
    <source>
        <strain evidence="10 11">M42-189</strain>
    </source>
</reference>
<evidence type="ECO:0000256" key="7">
    <source>
        <dbReference type="ARBA" id="ARBA00023242"/>
    </source>
</evidence>
<evidence type="ECO:0000256" key="6">
    <source>
        <dbReference type="ARBA" id="ARBA00023163"/>
    </source>
</evidence>
<evidence type="ECO:0000256" key="1">
    <source>
        <dbReference type="ARBA" id="ARBA00004123"/>
    </source>
</evidence>
<comment type="subunit">
    <text evidence="9">Component of the Mediator complex.</text>
</comment>
<evidence type="ECO:0000256" key="5">
    <source>
        <dbReference type="ARBA" id="ARBA00023159"/>
    </source>
</evidence>
<accession>A0ABR3S8H5</accession>
<evidence type="ECO:0000256" key="2">
    <source>
        <dbReference type="ARBA" id="ARBA00008782"/>
    </source>
</evidence>
<evidence type="ECO:0000313" key="10">
    <source>
        <dbReference type="EMBL" id="KAL1612477.1"/>
    </source>
</evidence>
<dbReference type="Proteomes" id="UP001521785">
    <property type="component" value="Unassembled WGS sequence"/>
</dbReference>
<comment type="caution">
    <text evidence="10">The sequence shown here is derived from an EMBL/GenBank/DDBJ whole genome shotgun (WGS) entry which is preliminary data.</text>
</comment>
<name>A0ABR3S8H5_9PLEO</name>
<keyword evidence="7 9" id="KW-0539">Nucleus</keyword>
<dbReference type="InterPro" id="IPR014801">
    <property type="entry name" value="Mediator_Med5_fun"/>
</dbReference>
<evidence type="ECO:0000256" key="8">
    <source>
        <dbReference type="ARBA" id="ARBA00031256"/>
    </source>
</evidence>
<proteinExistence type="inferred from homology"/>
<protein>
    <recommendedName>
        <fullName evidence="3 9">Mediator of RNA polymerase II transcription subunit 5</fullName>
    </recommendedName>
    <alternativeName>
        <fullName evidence="8 9">Mediator complex subunit 5</fullName>
    </alternativeName>
</protein>
<dbReference type="PANTHER" id="PTHR35784:SF1">
    <property type="entry name" value="MEDIATOR OF RNA POLYMERASE II TRANSCRIPTION SUBUNIT 5"/>
    <property type="match status" value="1"/>
</dbReference>
<keyword evidence="11" id="KW-1185">Reference proteome</keyword>
<comment type="subcellular location">
    <subcellularLocation>
        <location evidence="1 9">Nucleus</location>
    </subcellularLocation>
</comment>
<evidence type="ECO:0000313" key="11">
    <source>
        <dbReference type="Proteomes" id="UP001521785"/>
    </source>
</evidence>
<keyword evidence="4 9" id="KW-0805">Transcription regulation</keyword>
<dbReference type="Pfam" id="PF08689">
    <property type="entry name" value="Med5"/>
    <property type="match status" value="2"/>
</dbReference>
<evidence type="ECO:0000256" key="9">
    <source>
        <dbReference type="RuleBase" id="RU364142"/>
    </source>
</evidence>
<sequence>MPIEYQPVYDEFSAILVLVLAFVYRYELTYDDLGIGHDSFVAQLLERGHRSIAPNDLTEEQGKHLGGWLRGLFDADKEGLNLHETFLLPSLVGGLTWMASHALTQTHQEHEALMQIFHKLIRSAPTSGDAQAMHSTILSIVSARLERCFHTLKQRYPGYSTDVDQLLQAIKPNLQYARSVFPPTSELEQWTTATNNTLASSLRHTVQQLSQWATNASIQPNPPSYTHRQVYASIELLGAFKTLGAIVDEIKAQTDAGNGAAALNIGVTLICAPMIKNSVLPVDWVGSSAPVTHPPRSRLNIREVLKFEFDNAASLVSTDQLAAETIVRLHRRVEAQLAVIAQADLSTANVDLTNVGIVQAPGLSSEFDKAMNDAAAASIAAAGADMTDINKQLQQNIDQSLDLGGAGTTLDLSAMGVDASAGDISADLGNLPDLDLDMGGMGGMGGMGMGMNMEGDDDWGLDFDNM</sequence>
<keyword evidence="6 9" id="KW-0804">Transcription</keyword>
<gene>
    <name evidence="10" type="primary">NUT1_1</name>
    <name evidence="9" type="synonym">MED5</name>
    <name evidence="10" type="ORF">SLS60_000704</name>
</gene>
<evidence type="ECO:0000256" key="4">
    <source>
        <dbReference type="ARBA" id="ARBA00023015"/>
    </source>
</evidence>
<keyword evidence="5 9" id="KW-0010">Activator</keyword>